<dbReference type="EMBL" id="BMAR01000001">
    <property type="protein sequence ID" value="GFR40441.1"/>
    <property type="molecule type" value="Genomic_DNA"/>
</dbReference>
<name>A0AAD3DI77_9CHLO</name>
<comment type="caution">
    <text evidence="2">The sequence shown here is derived from an EMBL/GenBank/DDBJ whole genome shotgun (WGS) entry which is preliminary data.</text>
</comment>
<feature type="compositionally biased region" description="Gly residues" evidence="1">
    <location>
        <begin position="251"/>
        <end position="260"/>
    </location>
</feature>
<sequence length="278" mass="28512">MFLLESTMTMATRAVAAGEQSANCGDRGKQQPPDNPSVIQDEAEGKRYSAWLHDLACGATPSKVAIESAVSCDVAVQGGRLLPLSRTDYLIVGGTGADGAWLEEVRHSHVADSDPASANARHPLELPDHSRLHGAAQLRPLSGPVWLRLEATRARAGGVQQVRGREIRGAWRPLEAAAACVYGSHVFVHGGASPTGEATNIMRVLRLQPDPHGPAGSLELAAGAAAGAALGGPQAQLVMQEEGSGAEEEAGAGGAGGGGPCAPPSPRYGHHMAVDAEG</sequence>
<dbReference type="Proteomes" id="UP001054857">
    <property type="component" value="Unassembled WGS sequence"/>
</dbReference>
<organism evidence="2 3">
    <name type="scientific">Astrephomene gubernaculifera</name>
    <dbReference type="NCBI Taxonomy" id="47775"/>
    <lineage>
        <taxon>Eukaryota</taxon>
        <taxon>Viridiplantae</taxon>
        <taxon>Chlorophyta</taxon>
        <taxon>core chlorophytes</taxon>
        <taxon>Chlorophyceae</taxon>
        <taxon>CS clade</taxon>
        <taxon>Chlamydomonadales</taxon>
        <taxon>Astrephomenaceae</taxon>
        <taxon>Astrephomene</taxon>
    </lineage>
</organism>
<reference evidence="2 3" key="1">
    <citation type="journal article" date="2021" name="Sci. Rep.">
        <title>Genome sequencing of the multicellular alga Astrephomene provides insights into convergent evolution of germ-soma differentiation.</title>
        <authorList>
            <person name="Yamashita S."/>
            <person name="Yamamoto K."/>
            <person name="Matsuzaki R."/>
            <person name="Suzuki S."/>
            <person name="Yamaguchi H."/>
            <person name="Hirooka S."/>
            <person name="Minakuchi Y."/>
            <person name="Miyagishima S."/>
            <person name="Kawachi M."/>
            <person name="Toyoda A."/>
            <person name="Nozaki H."/>
        </authorList>
    </citation>
    <scope>NUCLEOTIDE SEQUENCE [LARGE SCALE GENOMIC DNA]</scope>
    <source>
        <strain evidence="2 3">NIES-4017</strain>
    </source>
</reference>
<keyword evidence="3" id="KW-1185">Reference proteome</keyword>
<protein>
    <submittedName>
        <fullName evidence="2">Uncharacterized protein</fullName>
    </submittedName>
</protein>
<dbReference type="AlphaFoldDB" id="A0AAD3DI77"/>
<feature type="region of interest" description="Disordered" evidence="1">
    <location>
        <begin position="239"/>
        <end position="278"/>
    </location>
</feature>
<feature type="region of interest" description="Disordered" evidence="1">
    <location>
        <begin position="18"/>
        <end position="40"/>
    </location>
</feature>
<accession>A0AAD3DI77</accession>
<feature type="non-terminal residue" evidence="2">
    <location>
        <position position="278"/>
    </location>
</feature>
<evidence type="ECO:0000313" key="2">
    <source>
        <dbReference type="EMBL" id="GFR40441.1"/>
    </source>
</evidence>
<evidence type="ECO:0000313" key="3">
    <source>
        <dbReference type="Proteomes" id="UP001054857"/>
    </source>
</evidence>
<gene>
    <name evidence="2" type="ORF">Agub_g969</name>
</gene>
<proteinExistence type="predicted"/>
<evidence type="ECO:0000256" key="1">
    <source>
        <dbReference type="SAM" id="MobiDB-lite"/>
    </source>
</evidence>